<accession>A0A0A2H0L5</accession>
<reference evidence="3 4" key="1">
    <citation type="submission" date="2014-10" db="EMBL/GenBank/DDBJ databases">
        <title>Draft genome sequence of the proteorhodopsin-containing marine bacterium Dokdonia donghaensis.</title>
        <authorList>
            <person name="Gomez-Consarnau L."/>
            <person name="Gonzalez J.M."/>
            <person name="Riedel T."/>
            <person name="Jaenicke S."/>
            <person name="Wagner-Doebler I."/>
            <person name="Fuhrman J.A."/>
        </authorList>
    </citation>
    <scope>NUCLEOTIDE SEQUENCE [LARGE SCALE GENOMIC DNA]</scope>
    <source>
        <strain evidence="3 4">DSW-1</strain>
    </source>
</reference>
<feature type="chain" id="PRO_5001988011" description="Phosphatidic acid phosphatase type 2/haloperoxidase domain-containing protein" evidence="1">
    <location>
        <begin position="20"/>
        <end position="282"/>
    </location>
</feature>
<evidence type="ECO:0000256" key="1">
    <source>
        <dbReference type="SAM" id="SignalP"/>
    </source>
</evidence>
<organism evidence="3 4">
    <name type="scientific">Dokdonia donghaensis DSW-1</name>
    <dbReference type="NCBI Taxonomy" id="1300343"/>
    <lineage>
        <taxon>Bacteria</taxon>
        <taxon>Pseudomonadati</taxon>
        <taxon>Bacteroidota</taxon>
        <taxon>Flavobacteriia</taxon>
        <taxon>Flavobacteriales</taxon>
        <taxon>Flavobacteriaceae</taxon>
        <taxon>Dokdonia</taxon>
    </lineage>
</organism>
<evidence type="ECO:0000313" key="4">
    <source>
        <dbReference type="Proteomes" id="UP000030140"/>
    </source>
</evidence>
<comment type="caution">
    <text evidence="3">The sequence shown here is derived from an EMBL/GenBank/DDBJ whole genome shotgun (WGS) entry which is preliminary data.</text>
</comment>
<sequence>MKYTYTLILVVLFSVFCKAQTPIPSQEQDTLGILKLAFYDTKVMLKGIGHAYTGPLRWKKDDFIVAGAIVGGTALLYFVDDDVENYFIDRREDIPTVLDEAGERLGSPQVAYGITAGTYLFGLFTKNEKVRRTGALMTSSAVTAGLLQTLLKASTGRSRPTNGQGKFSFNPYSGEAGFRAFPSGHTILSVTMAHAVAKQFDNVWVKVGIYAIGSIAPLQRLWGGAHWLTDVALSAALSIVIVDSIDNYMNKANVYPDGSKKNNSISWKFNVGLGRAGLTGTF</sequence>
<dbReference type="KEGG" id="ddo:I597_2709"/>
<dbReference type="RefSeq" id="WP_035325205.1">
    <property type="nucleotide sequence ID" value="NZ_CP015125.1"/>
</dbReference>
<dbReference type="EMBL" id="JSAQ01000001">
    <property type="protein sequence ID" value="KGO06200.1"/>
    <property type="molecule type" value="Genomic_DNA"/>
</dbReference>
<dbReference type="PATRIC" id="fig|1300343.5.peg.2749"/>
<protein>
    <recommendedName>
        <fullName evidence="2">Phosphatidic acid phosphatase type 2/haloperoxidase domain-containing protein</fullName>
    </recommendedName>
</protein>
<dbReference type="Gene3D" id="1.20.144.10">
    <property type="entry name" value="Phosphatidic acid phosphatase type 2/haloperoxidase"/>
    <property type="match status" value="1"/>
</dbReference>
<dbReference type="AlphaFoldDB" id="A0A0A2H0L5"/>
<name>A0A0A2H0L5_9FLAO</name>
<evidence type="ECO:0000313" key="3">
    <source>
        <dbReference type="EMBL" id="KGO06200.1"/>
    </source>
</evidence>
<proteinExistence type="predicted"/>
<keyword evidence="1" id="KW-0732">Signal</keyword>
<evidence type="ECO:0000259" key="2">
    <source>
        <dbReference type="Pfam" id="PF01569"/>
    </source>
</evidence>
<keyword evidence="4" id="KW-1185">Reference proteome</keyword>
<feature type="domain" description="Phosphatidic acid phosphatase type 2/haloperoxidase" evidence="2">
    <location>
        <begin position="138"/>
        <end position="242"/>
    </location>
</feature>
<dbReference type="SUPFAM" id="SSF48317">
    <property type="entry name" value="Acid phosphatase/Vanadium-dependent haloperoxidase"/>
    <property type="match status" value="1"/>
</dbReference>
<dbReference type="Pfam" id="PF01569">
    <property type="entry name" value="PAP2"/>
    <property type="match status" value="1"/>
</dbReference>
<feature type="signal peptide" evidence="1">
    <location>
        <begin position="1"/>
        <end position="19"/>
    </location>
</feature>
<dbReference type="InterPro" id="IPR000326">
    <property type="entry name" value="PAP2/HPO"/>
</dbReference>
<dbReference type="Proteomes" id="UP000030140">
    <property type="component" value="Unassembled WGS sequence"/>
</dbReference>
<gene>
    <name evidence="3" type="ORF">NV36_04690</name>
</gene>
<dbReference type="InterPro" id="IPR036938">
    <property type="entry name" value="PAP2/HPO_sf"/>
</dbReference>
<dbReference type="OrthoDB" id="9773582at2"/>